<feature type="transmembrane region" description="Helical" evidence="9">
    <location>
        <begin position="119"/>
        <end position="146"/>
    </location>
</feature>
<proteinExistence type="predicted"/>
<evidence type="ECO:0000256" key="6">
    <source>
        <dbReference type="ARBA" id="ARBA00022989"/>
    </source>
</evidence>
<keyword evidence="3" id="KW-0337">GPI-anchor biosynthesis</keyword>
<dbReference type="InterPro" id="IPR009580">
    <property type="entry name" value="GPI_biosynthesis_protein_Pig-F"/>
</dbReference>
<comment type="caution">
    <text evidence="10">The sequence shown here is derived from an EMBL/GenBank/DDBJ whole genome shotgun (WGS) entry which is preliminary data.</text>
</comment>
<evidence type="ECO:0000256" key="2">
    <source>
        <dbReference type="ARBA" id="ARBA00004687"/>
    </source>
</evidence>
<accession>A0AAN9UU03</accession>
<feature type="compositionally biased region" description="Low complexity" evidence="8">
    <location>
        <begin position="93"/>
        <end position="103"/>
    </location>
</feature>
<feature type="region of interest" description="Disordered" evidence="8">
    <location>
        <begin position="93"/>
        <end position="115"/>
    </location>
</feature>
<keyword evidence="7 9" id="KW-0472">Membrane</keyword>
<evidence type="ECO:0000256" key="4">
    <source>
        <dbReference type="ARBA" id="ARBA00022692"/>
    </source>
</evidence>
<keyword evidence="4 9" id="KW-0812">Transmembrane</keyword>
<evidence type="ECO:0000313" key="11">
    <source>
        <dbReference type="Proteomes" id="UP001320420"/>
    </source>
</evidence>
<keyword evidence="11" id="KW-1185">Reference proteome</keyword>
<evidence type="ECO:0000256" key="7">
    <source>
        <dbReference type="ARBA" id="ARBA00023136"/>
    </source>
</evidence>
<feature type="region of interest" description="Disordered" evidence="8">
    <location>
        <begin position="1"/>
        <end position="28"/>
    </location>
</feature>
<gene>
    <name evidence="10" type="primary">GPI11_1</name>
    <name evidence="10" type="ORF">SLS62_004039</name>
</gene>
<evidence type="ECO:0000256" key="8">
    <source>
        <dbReference type="SAM" id="MobiDB-lite"/>
    </source>
</evidence>
<name>A0AAN9UU03_9PEZI</name>
<evidence type="ECO:0000256" key="9">
    <source>
        <dbReference type="SAM" id="Phobius"/>
    </source>
</evidence>
<dbReference type="GO" id="GO:0005789">
    <property type="term" value="C:endoplasmic reticulum membrane"/>
    <property type="evidence" value="ECO:0007669"/>
    <property type="project" value="UniProtKB-SubCell"/>
</dbReference>
<keyword evidence="5" id="KW-0256">Endoplasmic reticulum</keyword>
<dbReference type="AlphaFoldDB" id="A0AAN9UU03"/>
<protein>
    <submittedName>
        <fullName evidence="10">Glycosylphosphatidylinositol (GPI) anchor assembly protein</fullName>
    </submittedName>
</protein>
<comment type="pathway">
    <text evidence="2">Glycolipid biosynthesis; glycosylphosphatidylinositol-anchor biosynthesis.</text>
</comment>
<dbReference type="EMBL" id="JAKJXP020000024">
    <property type="protein sequence ID" value="KAK7753941.1"/>
    <property type="molecule type" value="Genomic_DNA"/>
</dbReference>
<feature type="transmembrane region" description="Helical" evidence="9">
    <location>
        <begin position="152"/>
        <end position="173"/>
    </location>
</feature>
<evidence type="ECO:0000256" key="3">
    <source>
        <dbReference type="ARBA" id="ARBA00022502"/>
    </source>
</evidence>
<evidence type="ECO:0000313" key="10">
    <source>
        <dbReference type="EMBL" id="KAK7753941.1"/>
    </source>
</evidence>
<feature type="transmembrane region" description="Helical" evidence="9">
    <location>
        <begin position="194"/>
        <end position="214"/>
    </location>
</feature>
<sequence length="258" mass="25898">MSTPSPAPVAAMAGGAGGGKGKGDAPTTIQPIRTLATPTAQAVRHTHPVLLLSLLLLRFKALVADPVPTMCSALPVLAAVQVAYAVACLPPAGSQQQQGAKGAAARKRKPGSDASGPNVVVTALVALVLSALATLALLAAFVLLGAPLLTHLPHTALCAAHLSVLALFPVLYARGLDGRAWLAVLGAAAPLDEAFGGLAGAVVGAWLGAVPIPLDWDRDWQRWPVTVLCGVFAGYALGKLVGGSPLAFGRRFGGAGSD</sequence>
<keyword evidence="6 9" id="KW-1133">Transmembrane helix</keyword>
<evidence type="ECO:0000256" key="5">
    <source>
        <dbReference type="ARBA" id="ARBA00022824"/>
    </source>
</evidence>
<comment type="subcellular location">
    <subcellularLocation>
        <location evidence="1">Endoplasmic reticulum membrane</location>
        <topology evidence="1">Multi-pass membrane protein</topology>
    </subcellularLocation>
</comment>
<dbReference type="GO" id="GO:0006506">
    <property type="term" value="P:GPI anchor biosynthetic process"/>
    <property type="evidence" value="ECO:0007669"/>
    <property type="project" value="UniProtKB-KW"/>
</dbReference>
<evidence type="ECO:0000256" key="1">
    <source>
        <dbReference type="ARBA" id="ARBA00004477"/>
    </source>
</evidence>
<organism evidence="10 11">
    <name type="scientific">Diatrype stigma</name>
    <dbReference type="NCBI Taxonomy" id="117547"/>
    <lineage>
        <taxon>Eukaryota</taxon>
        <taxon>Fungi</taxon>
        <taxon>Dikarya</taxon>
        <taxon>Ascomycota</taxon>
        <taxon>Pezizomycotina</taxon>
        <taxon>Sordariomycetes</taxon>
        <taxon>Xylariomycetidae</taxon>
        <taxon>Xylariales</taxon>
        <taxon>Diatrypaceae</taxon>
        <taxon>Diatrype</taxon>
    </lineage>
</organism>
<reference evidence="10 11" key="1">
    <citation type="submission" date="2024-02" db="EMBL/GenBank/DDBJ databases">
        <title>De novo assembly and annotation of 12 fungi associated with fruit tree decline syndrome in Ontario, Canada.</title>
        <authorList>
            <person name="Sulman M."/>
            <person name="Ellouze W."/>
            <person name="Ilyukhin E."/>
        </authorList>
    </citation>
    <scope>NUCLEOTIDE SEQUENCE [LARGE SCALE GENOMIC DNA]</scope>
    <source>
        <strain evidence="10 11">M11/M66-122</strain>
    </source>
</reference>
<dbReference type="Proteomes" id="UP001320420">
    <property type="component" value="Unassembled WGS sequence"/>
</dbReference>
<feature type="transmembrane region" description="Helical" evidence="9">
    <location>
        <begin position="220"/>
        <end position="241"/>
    </location>
</feature>
<dbReference type="Pfam" id="PF06699">
    <property type="entry name" value="PIG-F"/>
    <property type="match status" value="1"/>
</dbReference>